<evidence type="ECO:0000313" key="4">
    <source>
        <dbReference type="EMBL" id="MCF1713690.1"/>
    </source>
</evidence>
<sequence length="281" mass="31413">MKLFKTRKGIVVQFETNFFLLKGKDWDAFINRDQLHEQVIMELSNEVPEEMIGGWLNDEILAPIGQQEVWASGVTYLKSREARIEESKDSGGGDFYARVYDAERPELFFKATPARTVGTGEYVHIRRDSKWNVPEPELTLFASASGKIQGYTCGNDMSSRDIEGENPLYLPQAKSYDASAAIGPCLYVPKNPIDPATQIRLEIKRKGAIVFEGSISINRMKRGHEELIGFLFRETSFPNGVFLMTGTGLVPPNEFTLLAGDEVFVSIDSIGTLYNIVAQKG</sequence>
<name>A0ABS9BDL6_9BACT</name>
<accession>A0ABS9BDL6</accession>
<dbReference type="InterPro" id="IPR036663">
    <property type="entry name" value="Fumarylacetoacetase_C_sf"/>
</dbReference>
<dbReference type="Gene3D" id="3.90.850.10">
    <property type="entry name" value="Fumarylacetoacetase-like, C-terminal domain"/>
    <property type="match status" value="1"/>
</dbReference>
<dbReference type="Pfam" id="PF01557">
    <property type="entry name" value="FAA_hydrolase"/>
    <property type="match status" value="1"/>
</dbReference>
<comment type="caution">
    <text evidence="4">The sequence shown here is derived from an EMBL/GenBank/DDBJ whole genome shotgun (WGS) entry which is preliminary data.</text>
</comment>
<proteinExistence type="inferred from homology"/>
<dbReference type="Proteomes" id="UP001200145">
    <property type="component" value="Unassembled WGS sequence"/>
</dbReference>
<feature type="domain" description="Fumarylacetoacetase-like C-terminal" evidence="3">
    <location>
        <begin position="108"/>
        <end position="277"/>
    </location>
</feature>
<dbReference type="PANTHER" id="PTHR42796:SF7">
    <property type="entry name" value="2-DEHYDRO-3-DEOXY-D-ARABINONATE DEHYDRATASE"/>
    <property type="match status" value="1"/>
</dbReference>
<dbReference type="PANTHER" id="PTHR42796">
    <property type="entry name" value="FUMARYLACETOACETATE HYDROLASE DOMAIN-CONTAINING PROTEIN 2A-RELATED"/>
    <property type="match status" value="1"/>
</dbReference>
<dbReference type="SUPFAM" id="SSF56529">
    <property type="entry name" value="FAH"/>
    <property type="match status" value="1"/>
</dbReference>
<evidence type="ECO:0000256" key="2">
    <source>
        <dbReference type="ARBA" id="ARBA00022723"/>
    </source>
</evidence>
<gene>
    <name evidence="4" type="ORF">L0U88_03480</name>
</gene>
<dbReference type="RefSeq" id="WP_234864218.1">
    <property type="nucleotide sequence ID" value="NZ_JAKEVY010000001.1"/>
</dbReference>
<comment type="similarity">
    <text evidence="1">Belongs to the FAH family.</text>
</comment>
<keyword evidence="4" id="KW-0378">Hydrolase</keyword>
<keyword evidence="2" id="KW-0479">Metal-binding</keyword>
<evidence type="ECO:0000313" key="5">
    <source>
        <dbReference type="Proteomes" id="UP001200145"/>
    </source>
</evidence>
<dbReference type="InterPro" id="IPR051121">
    <property type="entry name" value="FAH"/>
</dbReference>
<dbReference type="InterPro" id="IPR011234">
    <property type="entry name" value="Fumarylacetoacetase-like_C"/>
</dbReference>
<dbReference type="EMBL" id="JAKEVY010000001">
    <property type="protein sequence ID" value="MCF1713690.1"/>
    <property type="molecule type" value="Genomic_DNA"/>
</dbReference>
<protein>
    <submittedName>
        <fullName evidence="4">Fumarylacetoacetate hydrolase family protein</fullName>
    </submittedName>
</protein>
<dbReference type="GO" id="GO:0016787">
    <property type="term" value="F:hydrolase activity"/>
    <property type="evidence" value="ECO:0007669"/>
    <property type="project" value="UniProtKB-KW"/>
</dbReference>
<reference evidence="4 5" key="1">
    <citation type="submission" date="2022-01" db="EMBL/GenBank/DDBJ databases">
        <title>Flavihumibacter sp. nov., isolated from sediment of a river.</title>
        <authorList>
            <person name="Liu H."/>
        </authorList>
    </citation>
    <scope>NUCLEOTIDE SEQUENCE [LARGE SCALE GENOMIC DNA]</scope>
    <source>
        <strain evidence="4 5">RY-1</strain>
    </source>
</reference>
<evidence type="ECO:0000259" key="3">
    <source>
        <dbReference type="Pfam" id="PF01557"/>
    </source>
</evidence>
<organism evidence="4 5">
    <name type="scientific">Flavihumibacter fluminis</name>
    <dbReference type="NCBI Taxonomy" id="2909236"/>
    <lineage>
        <taxon>Bacteria</taxon>
        <taxon>Pseudomonadati</taxon>
        <taxon>Bacteroidota</taxon>
        <taxon>Chitinophagia</taxon>
        <taxon>Chitinophagales</taxon>
        <taxon>Chitinophagaceae</taxon>
        <taxon>Flavihumibacter</taxon>
    </lineage>
</organism>
<keyword evidence="5" id="KW-1185">Reference proteome</keyword>
<evidence type="ECO:0000256" key="1">
    <source>
        <dbReference type="ARBA" id="ARBA00010211"/>
    </source>
</evidence>